<evidence type="ECO:0000313" key="2">
    <source>
        <dbReference type="Proteomes" id="UP000029443"/>
    </source>
</evidence>
<dbReference type="InterPro" id="IPR007612">
    <property type="entry name" value="LOR"/>
</dbReference>
<dbReference type="Proteomes" id="UP000029443">
    <property type="component" value="Unassembled WGS sequence"/>
</dbReference>
<comment type="caution">
    <text evidence="1">The sequence shown here is derived from an EMBL/GenBank/DDBJ whole genome shotgun (WGS) entry which is preliminary data.</text>
</comment>
<keyword evidence="2" id="KW-1185">Reference proteome</keyword>
<evidence type="ECO:0000313" key="1">
    <source>
        <dbReference type="EMBL" id="KGD61933.1"/>
    </source>
</evidence>
<proteinExistence type="predicted"/>
<reference evidence="1 2" key="1">
    <citation type="submission" date="2012-09" db="EMBL/GenBank/DDBJ databases">
        <title>Genome Sequence of alkane-degrading Bacterium Alcanivorax jadensis T9.</title>
        <authorList>
            <person name="Lai Q."/>
            <person name="Shao Z."/>
        </authorList>
    </citation>
    <scope>NUCLEOTIDE SEQUENCE [LARGE SCALE GENOMIC DNA]</scope>
    <source>
        <strain evidence="1 2">T9</strain>
    </source>
</reference>
<dbReference type="Pfam" id="PF04525">
    <property type="entry name" value="LOR"/>
    <property type="match status" value="1"/>
</dbReference>
<dbReference type="EMBL" id="ARXU01000003">
    <property type="protein sequence ID" value="KGD61933.1"/>
    <property type="molecule type" value="Genomic_DNA"/>
</dbReference>
<gene>
    <name evidence="1" type="ORF">T9A_01142</name>
</gene>
<accession>A0ABR4WET2</accession>
<name>A0ABR4WET2_9GAMM</name>
<dbReference type="RefSeq" id="WP_035245930.1">
    <property type="nucleotide sequence ID" value="NZ_ARXU01000003.1"/>
</dbReference>
<protein>
    <submittedName>
        <fullName evidence="1">Uncharacterized protein</fullName>
    </submittedName>
</protein>
<organism evidence="1 2">
    <name type="scientific">Alcanivorax jadensis T9</name>
    <dbReference type="NCBI Taxonomy" id="1177181"/>
    <lineage>
        <taxon>Bacteria</taxon>
        <taxon>Pseudomonadati</taxon>
        <taxon>Pseudomonadota</taxon>
        <taxon>Gammaproteobacteria</taxon>
        <taxon>Oceanospirillales</taxon>
        <taxon>Alcanivoracaceae</taxon>
        <taxon>Alcanivorax</taxon>
    </lineage>
</organism>
<sequence>MTHAARFQHRRYTIRRKFFRLFGDAFHLYTDTGELALYSNMKRFRIREDIRLYADESQEQELLRISTRSIFDFAGAYDVHDSQNNEHVGTLRRAGFKSSFLRDHWTFLDSEGQEIGTLEEDSMLKALVRRYIEVLAFFFPQHYHASVGDKPVAEYRQRFNPFILKLDVDFSADHDGRLDKRLGIAAGVLLSAIEGRQE</sequence>